<evidence type="ECO:0000313" key="3">
    <source>
        <dbReference type="Proteomes" id="UP000325081"/>
    </source>
</evidence>
<dbReference type="Proteomes" id="UP000325081">
    <property type="component" value="Unassembled WGS sequence"/>
</dbReference>
<proteinExistence type="predicted"/>
<keyword evidence="3" id="KW-1185">Reference proteome</keyword>
<feature type="region of interest" description="Disordered" evidence="1">
    <location>
        <begin position="82"/>
        <end position="110"/>
    </location>
</feature>
<evidence type="ECO:0000256" key="1">
    <source>
        <dbReference type="SAM" id="MobiDB-lite"/>
    </source>
</evidence>
<protein>
    <submittedName>
        <fullName evidence="2">Chloroplast RNA-binding protein 29</fullName>
    </submittedName>
</protein>
<gene>
    <name evidence="2" type="ORF">STAS_24329</name>
</gene>
<name>A0A5A7QPV6_STRAF</name>
<comment type="caution">
    <text evidence="2">The sequence shown here is derived from an EMBL/GenBank/DDBJ whole genome shotgun (WGS) entry which is preliminary data.</text>
</comment>
<evidence type="ECO:0000313" key="2">
    <source>
        <dbReference type="EMBL" id="GER47230.1"/>
    </source>
</evidence>
<dbReference type="EMBL" id="BKCP01007771">
    <property type="protein sequence ID" value="GER47230.1"/>
    <property type="molecule type" value="Genomic_DNA"/>
</dbReference>
<reference evidence="3" key="1">
    <citation type="journal article" date="2019" name="Curr. Biol.">
        <title>Genome Sequence of Striga asiatica Provides Insight into the Evolution of Plant Parasitism.</title>
        <authorList>
            <person name="Yoshida S."/>
            <person name="Kim S."/>
            <person name="Wafula E.K."/>
            <person name="Tanskanen J."/>
            <person name="Kim Y.M."/>
            <person name="Honaas L."/>
            <person name="Yang Z."/>
            <person name="Spallek T."/>
            <person name="Conn C.E."/>
            <person name="Ichihashi Y."/>
            <person name="Cheong K."/>
            <person name="Cui S."/>
            <person name="Der J.P."/>
            <person name="Gundlach H."/>
            <person name="Jiao Y."/>
            <person name="Hori C."/>
            <person name="Ishida J.K."/>
            <person name="Kasahara H."/>
            <person name="Kiba T."/>
            <person name="Kim M.S."/>
            <person name="Koo N."/>
            <person name="Laohavisit A."/>
            <person name="Lee Y.H."/>
            <person name="Lumba S."/>
            <person name="McCourt P."/>
            <person name="Mortimer J.C."/>
            <person name="Mutuku J.M."/>
            <person name="Nomura T."/>
            <person name="Sasaki-Sekimoto Y."/>
            <person name="Seto Y."/>
            <person name="Wang Y."/>
            <person name="Wakatake T."/>
            <person name="Sakakibara H."/>
            <person name="Demura T."/>
            <person name="Yamaguchi S."/>
            <person name="Yoneyama K."/>
            <person name="Manabe R.I."/>
            <person name="Nelson D.C."/>
            <person name="Schulman A.H."/>
            <person name="Timko M.P."/>
            <person name="dePamphilis C.W."/>
            <person name="Choi D."/>
            <person name="Shirasu K."/>
        </authorList>
    </citation>
    <scope>NUCLEOTIDE SEQUENCE [LARGE SCALE GENOMIC DNA]</scope>
    <source>
        <strain evidence="3">cv. UVA1</strain>
    </source>
</reference>
<feature type="compositionally biased region" description="Polar residues" evidence="1">
    <location>
        <begin position="98"/>
        <end position="110"/>
    </location>
</feature>
<dbReference type="AlphaFoldDB" id="A0A5A7QPV6"/>
<sequence length="110" mass="12057">MLNVGAAWAYGVGLKVGPRMADVKATKQERWTTGGATSCPFHGHRSFAAQPLSACTCISSAARYSTLPPSLTTSLSFYLHITNPRPTTRNTRRPPSYRRQTTMSTVRRSP</sequence>
<organism evidence="2 3">
    <name type="scientific">Striga asiatica</name>
    <name type="common">Asiatic witchweed</name>
    <name type="synonym">Buchnera asiatica</name>
    <dbReference type="NCBI Taxonomy" id="4170"/>
    <lineage>
        <taxon>Eukaryota</taxon>
        <taxon>Viridiplantae</taxon>
        <taxon>Streptophyta</taxon>
        <taxon>Embryophyta</taxon>
        <taxon>Tracheophyta</taxon>
        <taxon>Spermatophyta</taxon>
        <taxon>Magnoliopsida</taxon>
        <taxon>eudicotyledons</taxon>
        <taxon>Gunneridae</taxon>
        <taxon>Pentapetalae</taxon>
        <taxon>asterids</taxon>
        <taxon>lamiids</taxon>
        <taxon>Lamiales</taxon>
        <taxon>Orobanchaceae</taxon>
        <taxon>Buchnereae</taxon>
        <taxon>Striga</taxon>
    </lineage>
</organism>
<accession>A0A5A7QPV6</accession>